<keyword evidence="4 5" id="KW-0472">Membrane</keyword>
<evidence type="ECO:0000256" key="2">
    <source>
        <dbReference type="ARBA" id="ARBA00022692"/>
    </source>
</evidence>
<dbReference type="InterPro" id="IPR003807">
    <property type="entry name" value="DUF202"/>
</dbReference>
<keyword evidence="3 5" id="KW-1133">Transmembrane helix</keyword>
<feature type="transmembrane region" description="Helical" evidence="5">
    <location>
        <begin position="137"/>
        <end position="158"/>
    </location>
</feature>
<protein>
    <recommendedName>
        <fullName evidence="6">DUF202 domain-containing protein</fullName>
    </recommendedName>
</protein>
<name>A0A1Y2D9D1_9FUNG</name>
<evidence type="ECO:0000256" key="5">
    <source>
        <dbReference type="SAM" id="Phobius"/>
    </source>
</evidence>
<dbReference type="STRING" id="1754190.A0A1Y2D9D1"/>
<dbReference type="GO" id="GO:0012505">
    <property type="term" value="C:endomembrane system"/>
    <property type="evidence" value="ECO:0007669"/>
    <property type="project" value="UniProtKB-SubCell"/>
</dbReference>
<feature type="domain" description="DUF202" evidence="6">
    <location>
        <begin position="59"/>
        <end position="120"/>
    </location>
</feature>
<dbReference type="EMBL" id="MCOG01000076">
    <property type="protein sequence ID" value="ORY55817.1"/>
    <property type="molecule type" value="Genomic_DNA"/>
</dbReference>
<organism evidence="7 8">
    <name type="scientific">Neocallimastix californiae</name>
    <dbReference type="NCBI Taxonomy" id="1754190"/>
    <lineage>
        <taxon>Eukaryota</taxon>
        <taxon>Fungi</taxon>
        <taxon>Fungi incertae sedis</taxon>
        <taxon>Chytridiomycota</taxon>
        <taxon>Chytridiomycota incertae sedis</taxon>
        <taxon>Neocallimastigomycetes</taxon>
        <taxon>Neocallimastigales</taxon>
        <taxon>Neocallimastigaceae</taxon>
        <taxon>Neocallimastix</taxon>
    </lineage>
</organism>
<comment type="caution">
    <text evidence="7">The sequence shown here is derived from an EMBL/GenBank/DDBJ whole genome shotgun (WGS) entry which is preliminary data.</text>
</comment>
<comment type="subcellular location">
    <subcellularLocation>
        <location evidence="1">Endomembrane system</location>
        <topology evidence="1">Multi-pass membrane protein</topology>
    </subcellularLocation>
</comment>
<proteinExistence type="predicted"/>
<dbReference type="OrthoDB" id="2243669at2759"/>
<evidence type="ECO:0000313" key="7">
    <source>
        <dbReference type="EMBL" id="ORY55817.1"/>
    </source>
</evidence>
<evidence type="ECO:0000256" key="1">
    <source>
        <dbReference type="ARBA" id="ARBA00004127"/>
    </source>
</evidence>
<reference evidence="7 8" key="1">
    <citation type="submission" date="2016-08" db="EMBL/GenBank/DDBJ databases">
        <title>A Parts List for Fungal Cellulosomes Revealed by Comparative Genomics.</title>
        <authorList>
            <consortium name="DOE Joint Genome Institute"/>
            <person name="Haitjema C.H."/>
            <person name="Gilmore S.P."/>
            <person name="Henske J.K."/>
            <person name="Solomon K.V."/>
            <person name="De Groot R."/>
            <person name="Kuo A."/>
            <person name="Mondo S.J."/>
            <person name="Salamov A.A."/>
            <person name="Labutti K."/>
            <person name="Zhao Z."/>
            <person name="Chiniquy J."/>
            <person name="Barry K."/>
            <person name="Brewer H.M."/>
            <person name="Purvine S.O."/>
            <person name="Wright A.T."/>
            <person name="Boxma B."/>
            <person name="Van Alen T."/>
            <person name="Hackstein J.H."/>
            <person name="Baker S.E."/>
            <person name="Grigoriev I.V."/>
            <person name="O'Malley M.A."/>
        </authorList>
    </citation>
    <scope>NUCLEOTIDE SEQUENCE [LARGE SCALE GENOMIC DNA]</scope>
    <source>
        <strain evidence="7 8">G1</strain>
    </source>
</reference>
<keyword evidence="2 5" id="KW-0812">Transmembrane</keyword>
<dbReference type="InterPro" id="IPR051572">
    <property type="entry name" value="VTC_Complex_Subunit"/>
</dbReference>
<evidence type="ECO:0000259" key="6">
    <source>
        <dbReference type="Pfam" id="PF02656"/>
    </source>
</evidence>
<feature type="transmembrane region" description="Helical" evidence="5">
    <location>
        <begin position="68"/>
        <end position="86"/>
    </location>
</feature>
<evidence type="ECO:0000256" key="4">
    <source>
        <dbReference type="ARBA" id="ARBA00023136"/>
    </source>
</evidence>
<evidence type="ECO:0000256" key="3">
    <source>
        <dbReference type="ARBA" id="ARBA00022989"/>
    </source>
</evidence>
<accession>A0A1Y2D9D1</accession>
<dbReference type="Proteomes" id="UP000193920">
    <property type="component" value="Unassembled WGS sequence"/>
</dbReference>
<gene>
    <name evidence="7" type="ORF">LY90DRAFT_669596</name>
</gene>
<dbReference type="Pfam" id="PF02656">
    <property type="entry name" value="DUF202"/>
    <property type="match status" value="1"/>
</dbReference>
<dbReference type="PANTHER" id="PTHR46140">
    <property type="entry name" value="VACUOLAR TRANSPORTER CHAPERONE 1-RELATED"/>
    <property type="match status" value="1"/>
</dbReference>
<dbReference type="PANTHER" id="PTHR46140:SF1">
    <property type="entry name" value="VACUOLAR TRANSPORTER CHAPERONE COMPLEX SUBUNIT 4-RELATED"/>
    <property type="match status" value="1"/>
</dbReference>
<evidence type="ECO:0000313" key="8">
    <source>
        <dbReference type="Proteomes" id="UP000193920"/>
    </source>
</evidence>
<feature type="transmembrane region" description="Helical" evidence="5">
    <location>
        <begin position="98"/>
        <end position="117"/>
    </location>
</feature>
<dbReference type="AlphaFoldDB" id="A0A1Y2D9D1"/>
<sequence length="169" mass="19053">MAYKSLKPIELSPDYVTKSNEALPVNVSYPLTENIIPKYYLSKNHTRKPIAIPMRVEPKVWLSNERTFLAWCNTAIILASLAVTILSNNSPLAKITGTLFSVSSVIVILYGLMMYEIRLNMIHRGIPGPYHNPLGPVMLIAITVPIIILNLYFAFVKVRIIEEKIAKRS</sequence>
<keyword evidence="8" id="KW-1185">Reference proteome</keyword>